<gene>
    <name evidence="2" type="ORF">E1261_22885</name>
</gene>
<protein>
    <submittedName>
        <fullName evidence="2">Uncharacterized protein</fullName>
    </submittedName>
</protein>
<proteinExistence type="predicted"/>
<keyword evidence="1" id="KW-0472">Membrane</keyword>
<evidence type="ECO:0000313" key="3">
    <source>
        <dbReference type="Proteomes" id="UP000295075"/>
    </source>
</evidence>
<keyword evidence="1" id="KW-0812">Transmembrane</keyword>
<comment type="caution">
    <text evidence="2">The sequence shown here is derived from an EMBL/GenBank/DDBJ whole genome shotgun (WGS) entry which is preliminary data.</text>
</comment>
<dbReference type="RefSeq" id="WP_132409706.1">
    <property type="nucleotide sequence ID" value="NZ_SMKA01000112.1"/>
</dbReference>
<organism evidence="2 3">
    <name type="scientific">Kribbella albertanoniae</name>
    <dbReference type="NCBI Taxonomy" id="1266829"/>
    <lineage>
        <taxon>Bacteria</taxon>
        <taxon>Bacillati</taxon>
        <taxon>Actinomycetota</taxon>
        <taxon>Actinomycetes</taxon>
        <taxon>Propionibacteriales</taxon>
        <taxon>Kribbellaceae</taxon>
        <taxon>Kribbella</taxon>
    </lineage>
</organism>
<reference evidence="2 3" key="1">
    <citation type="submission" date="2019-03" db="EMBL/GenBank/DDBJ databases">
        <title>Draft genome sequences of novel Actinobacteria.</title>
        <authorList>
            <person name="Sahin N."/>
            <person name="Ay H."/>
            <person name="Saygin H."/>
        </authorList>
    </citation>
    <scope>NUCLEOTIDE SEQUENCE [LARGE SCALE GENOMIC DNA]</scope>
    <source>
        <strain evidence="2 3">JCM 30547</strain>
    </source>
</reference>
<dbReference type="AlphaFoldDB" id="A0A4R4PUU1"/>
<keyword evidence="1" id="KW-1133">Transmembrane helix</keyword>
<dbReference type="Proteomes" id="UP000295075">
    <property type="component" value="Unassembled WGS sequence"/>
</dbReference>
<keyword evidence="3" id="KW-1185">Reference proteome</keyword>
<evidence type="ECO:0000313" key="2">
    <source>
        <dbReference type="EMBL" id="TDC26201.1"/>
    </source>
</evidence>
<feature type="transmembrane region" description="Helical" evidence="1">
    <location>
        <begin position="20"/>
        <end position="38"/>
    </location>
</feature>
<accession>A0A4R4PUU1</accession>
<name>A0A4R4PUU1_9ACTN</name>
<sequence length="436" mass="48396">MSLLRASARAVHRVLTDDNFDLWLLTGAAGVFTVLGIVDVADAEVLSSAILALLAALAIAQIRSRRLVAEIADRAQPAEVLLRDFPADLARRRAEADDVLLIGIAMARTVQGARDDFHRALVRGARLRVLVVDPTDEVLVAQAAMRRPVGRAALLSQRIMTTIEELEELRTSTQGNLEIRVAQFVPPIGVNLIRARSSAFVTIQHPELRPAAEPGPIMQFAESDGGWFSFYAQQAERLWEAGTTWPPPSSRRLSTMARPKFVQSFGPELVNSMKVATDLFVTGVARNTLLVENYNEFERWLRRGCTLRMLLIEPSSSAVEVAAERYYAERSPASARSRIEQSLRLLSELATTTGGALEVRLTSHPIPLGVVAVDSAPDRRTEYSALFVEYYTFQAEGEPKFVLQPSDAWFPQFLEEAEILWRAARPLQLQSPDRNK</sequence>
<dbReference type="OrthoDB" id="3620571at2"/>
<dbReference type="EMBL" id="SMKA01000112">
    <property type="protein sequence ID" value="TDC26201.1"/>
    <property type="molecule type" value="Genomic_DNA"/>
</dbReference>
<feature type="transmembrane region" description="Helical" evidence="1">
    <location>
        <begin position="44"/>
        <end position="62"/>
    </location>
</feature>
<evidence type="ECO:0000256" key="1">
    <source>
        <dbReference type="SAM" id="Phobius"/>
    </source>
</evidence>